<dbReference type="PRINTS" id="PR00420">
    <property type="entry name" value="RNGMNOXGNASE"/>
</dbReference>
<evidence type="ECO:0000313" key="4">
    <source>
        <dbReference type="Proteomes" id="UP001168883"/>
    </source>
</evidence>
<keyword evidence="4" id="KW-1185">Reference proteome</keyword>
<evidence type="ECO:0000313" key="3">
    <source>
        <dbReference type="EMBL" id="MDO3678281.1"/>
    </source>
</evidence>
<dbReference type="InterPro" id="IPR050631">
    <property type="entry name" value="PheA/TfdB_FAD_monoxygenase"/>
</dbReference>
<dbReference type="InterPro" id="IPR036188">
    <property type="entry name" value="FAD/NAD-bd_sf"/>
</dbReference>
<evidence type="ECO:0000259" key="2">
    <source>
        <dbReference type="Pfam" id="PF01494"/>
    </source>
</evidence>
<organism evidence="3 4">
    <name type="scientific">Paenibacillus ehimensis</name>
    <dbReference type="NCBI Taxonomy" id="79264"/>
    <lineage>
        <taxon>Bacteria</taxon>
        <taxon>Bacillati</taxon>
        <taxon>Bacillota</taxon>
        <taxon>Bacilli</taxon>
        <taxon>Bacillales</taxon>
        <taxon>Paenibacillaceae</taxon>
        <taxon>Paenibacillus</taxon>
    </lineage>
</organism>
<comment type="caution">
    <text evidence="3">The sequence shown here is derived from an EMBL/GenBank/DDBJ whole genome shotgun (WGS) entry which is preliminary data.</text>
</comment>
<name>A0ABT8VBA3_9BACL</name>
<dbReference type="PANTHER" id="PTHR43476:SF5">
    <property type="entry name" value="FAD-DEPENDENT MONOOXYGENASE"/>
    <property type="match status" value="1"/>
</dbReference>
<evidence type="ECO:0000256" key="1">
    <source>
        <dbReference type="ARBA" id="ARBA00023002"/>
    </source>
</evidence>
<dbReference type="Pfam" id="PF01494">
    <property type="entry name" value="FAD_binding_3"/>
    <property type="match status" value="1"/>
</dbReference>
<dbReference type="RefSeq" id="WP_302878815.1">
    <property type="nucleotide sequence ID" value="NZ_JAUMKJ010000016.1"/>
</dbReference>
<accession>A0ABT8VBA3</accession>
<dbReference type="EMBL" id="JAUMKJ010000016">
    <property type="protein sequence ID" value="MDO3678281.1"/>
    <property type="molecule type" value="Genomic_DNA"/>
</dbReference>
<dbReference type="Gene3D" id="3.50.50.60">
    <property type="entry name" value="FAD/NAD(P)-binding domain"/>
    <property type="match status" value="1"/>
</dbReference>
<sequence length="420" mass="47580">MNHTNSVFNRQRKIIDVDVAVVGAGPGGCMLSYLLARSGVRTALLERHHRLDREFRGYFFQPSVVKLFDQIGLLEDILHIPHQHVSKFTFVDHGKTLFEVRFDELERPYNYGLNIPQPPLLEFFIGQAARYPNFTYFGGTAVTDLIEEEGAVHGLIARNHEGDELEMRCRLLAGADGRHSTIRKLAGLSQTIGEFEFDFVWFDMPQVPGKDYPLQIQIEDEGMLIYIPKGEDQVQVGWVIPKKTYPELVKKGIEDFVRTLIAVKPDLQKVLPHHLRSFKQCSVLDIQVGMTDTWVKDGLLLLGDAAHIASPFSGQGNSLAIQDAVIAHDTVMKALEAEDRGIVPAGLLKRYELYRKPAVAEIQSMQAMQARLIAMKAPVLLRLRRMLAPLIRRTPLFHQMRNKIAMGVQQVDVNTTYFTR</sequence>
<feature type="domain" description="FAD-binding" evidence="2">
    <location>
        <begin position="16"/>
        <end position="362"/>
    </location>
</feature>
<dbReference type="SUPFAM" id="SSF51905">
    <property type="entry name" value="FAD/NAD(P)-binding domain"/>
    <property type="match status" value="1"/>
</dbReference>
<protein>
    <submittedName>
        <fullName evidence="3">FAD-dependent oxidoreductase</fullName>
    </submittedName>
</protein>
<reference evidence="3" key="1">
    <citation type="submission" date="2023-07" db="EMBL/GenBank/DDBJ databases">
        <authorList>
            <person name="Aktuganov G."/>
            <person name="Boyko T."/>
            <person name="Delegan Y."/>
            <person name="Galimzianova N."/>
            <person name="Gilvanova E."/>
            <person name="Korobov V."/>
            <person name="Kuzmina L."/>
            <person name="Melentiev A."/>
            <person name="Milman P."/>
            <person name="Ryabova A."/>
            <person name="Stupak E."/>
            <person name="Yasakov T."/>
            <person name="Zharikova N."/>
            <person name="Zhurenko E."/>
        </authorList>
    </citation>
    <scope>NUCLEOTIDE SEQUENCE</scope>
    <source>
        <strain evidence="3">IB-739</strain>
    </source>
</reference>
<dbReference type="Proteomes" id="UP001168883">
    <property type="component" value="Unassembled WGS sequence"/>
</dbReference>
<gene>
    <name evidence="3" type="ORF">Q3C12_14820</name>
</gene>
<keyword evidence="1" id="KW-0560">Oxidoreductase</keyword>
<dbReference type="PANTHER" id="PTHR43476">
    <property type="entry name" value="3-(3-HYDROXY-PHENYL)PROPIONATE/3-HYDROXYCINNAMIC ACID HYDROXYLASE"/>
    <property type="match status" value="1"/>
</dbReference>
<proteinExistence type="predicted"/>
<dbReference type="InterPro" id="IPR002938">
    <property type="entry name" value="FAD-bd"/>
</dbReference>